<organism evidence="2 3">
    <name type="scientific">Labilibaculum antarcticum</name>
    <dbReference type="NCBI Taxonomy" id="1717717"/>
    <lineage>
        <taxon>Bacteria</taxon>
        <taxon>Pseudomonadati</taxon>
        <taxon>Bacteroidota</taxon>
        <taxon>Bacteroidia</taxon>
        <taxon>Marinilabiliales</taxon>
        <taxon>Marinifilaceae</taxon>
        <taxon>Labilibaculum</taxon>
    </lineage>
</organism>
<dbReference type="EMBL" id="AP018042">
    <property type="protein sequence ID" value="BAX81458.1"/>
    <property type="molecule type" value="Genomic_DNA"/>
</dbReference>
<gene>
    <name evidence="2" type="ORF">ALGA_3158</name>
</gene>
<feature type="compositionally biased region" description="Polar residues" evidence="1">
    <location>
        <begin position="26"/>
        <end position="35"/>
    </location>
</feature>
<dbReference type="Pfam" id="PF17253">
    <property type="entry name" value="DUF5320"/>
    <property type="match status" value="1"/>
</dbReference>
<accession>A0A1Y1CM07</accession>
<dbReference type="OrthoDB" id="1453764at2"/>
<dbReference type="RefSeq" id="WP_145957650.1">
    <property type="nucleotide sequence ID" value="NZ_AP018042.1"/>
</dbReference>
<proteinExistence type="predicted"/>
<dbReference type="Proteomes" id="UP000218267">
    <property type="component" value="Chromosome"/>
</dbReference>
<name>A0A1Y1CM07_9BACT</name>
<dbReference type="KEGG" id="mbas:ALGA_3158"/>
<reference evidence="2 3" key="1">
    <citation type="journal article" date="2018" name="Mar. Genomics">
        <title>Complete genome sequence of Marinifilaceae bacterium strain SPP2, isolated from the Antarctic marine sediment.</title>
        <authorList>
            <person name="Watanabe M."/>
            <person name="Kojima H."/>
            <person name="Fukui M."/>
        </authorList>
    </citation>
    <scope>NUCLEOTIDE SEQUENCE [LARGE SCALE GENOMIC DNA]</scope>
    <source>
        <strain evidence="2 3">SPP2</strain>
    </source>
</reference>
<sequence length="79" mass="8616">MPGFNQTGPMGQGPMTGRRMGRCANVETNPENQTTESKENTNDNTPENFQGRGFGFGRGRGRGRRGFGMGRQNGFRGGF</sequence>
<keyword evidence="3" id="KW-1185">Reference proteome</keyword>
<evidence type="ECO:0000313" key="3">
    <source>
        <dbReference type="Proteomes" id="UP000218267"/>
    </source>
</evidence>
<evidence type="ECO:0000256" key="1">
    <source>
        <dbReference type="SAM" id="MobiDB-lite"/>
    </source>
</evidence>
<feature type="compositionally biased region" description="Gly residues" evidence="1">
    <location>
        <begin position="66"/>
        <end position="79"/>
    </location>
</feature>
<evidence type="ECO:0000313" key="2">
    <source>
        <dbReference type="EMBL" id="BAX81458.1"/>
    </source>
</evidence>
<dbReference type="AlphaFoldDB" id="A0A1Y1CM07"/>
<protein>
    <submittedName>
        <fullName evidence="2">Uncharacterized protein</fullName>
    </submittedName>
</protein>
<feature type="region of interest" description="Disordered" evidence="1">
    <location>
        <begin position="1"/>
        <end position="79"/>
    </location>
</feature>
<dbReference type="InterPro" id="IPR035205">
    <property type="entry name" value="DUF5320"/>
</dbReference>
<reference evidence="3" key="2">
    <citation type="journal article" date="2020" name="Antonie Van Leeuwenhoek">
        <title>Labilibaculum antarcticum sp. nov., a novel facultative anaerobic, psychrotorelant bacterium isolated from marine sediment of Antarctica.</title>
        <authorList>
            <person name="Watanabe M."/>
            <person name="Kojima H."/>
            <person name="Fukui M."/>
        </authorList>
    </citation>
    <scope>NUCLEOTIDE SEQUENCE [LARGE SCALE GENOMIC DNA]</scope>
    <source>
        <strain evidence="3">SPP2</strain>
    </source>
</reference>